<dbReference type="GO" id="GO:0042910">
    <property type="term" value="F:xenobiotic transmembrane transporter activity"/>
    <property type="evidence" value="ECO:0007669"/>
    <property type="project" value="InterPro"/>
</dbReference>
<gene>
    <name evidence="8" type="ORF">Pla163_15540</name>
</gene>
<feature type="transmembrane region" description="Helical" evidence="7">
    <location>
        <begin position="107"/>
        <end position="129"/>
    </location>
</feature>
<feature type="transmembrane region" description="Helical" evidence="7">
    <location>
        <begin position="174"/>
        <end position="193"/>
    </location>
</feature>
<keyword evidence="5 7" id="KW-1133">Transmembrane helix</keyword>
<keyword evidence="2" id="KW-0813">Transport</keyword>
<evidence type="ECO:0000313" key="8">
    <source>
        <dbReference type="EMBL" id="QDU84444.1"/>
    </source>
</evidence>
<dbReference type="AlphaFoldDB" id="A0A518CYY7"/>
<organism evidence="8 9">
    <name type="scientific">Rohdeia mirabilis</name>
    <dbReference type="NCBI Taxonomy" id="2528008"/>
    <lineage>
        <taxon>Bacteria</taxon>
        <taxon>Pseudomonadati</taxon>
        <taxon>Planctomycetota</taxon>
        <taxon>Planctomycetia</taxon>
        <taxon>Planctomycetia incertae sedis</taxon>
        <taxon>Rohdeia</taxon>
    </lineage>
</organism>
<evidence type="ECO:0000256" key="3">
    <source>
        <dbReference type="ARBA" id="ARBA00022475"/>
    </source>
</evidence>
<dbReference type="RefSeq" id="WP_145185985.1">
    <property type="nucleotide sequence ID" value="NZ_CP036290.1"/>
</dbReference>
<evidence type="ECO:0000256" key="7">
    <source>
        <dbReference type="SAM" id="Phobius"/>
    </source>
</evidence>
<evidence type="ECO:0000256" key="2">
    <source>
        <dbReference type="ARBA" id="ARBA00022448"/>
    </source>
</evidence>
<feature type="transmembrane region" description="Helical" evidence="7">
    <location>
        <begin position="293"/>
        <end position="311"/>
    </location>
</feature>
<keyword evidence="4 7" id="KW-0812">Transmembrane</keyword>
<dbReference type="InterPro" id="IPR052031">
    <property type="entry name" value="Membrane_Transporter-Flippase"/>
</dbReference>
<sequence length="473" mass="50284">MSQNDAVHRSSNPPGILRLAAPLIFSFWLRAAFTLVDRFFAGSLEDQDFGSLADASQAAIGLTTPIEFLMIACWVGTSNGLTKRLSEAMGQGASAKIAQLRAASVRITLVLAAVFLVLAAVIWFAPTVFAPADEPDVVQQFQIYASVLIGGWALTMFWSILPDSIVKAHHDTKTTMWAGLISSFLNVGLNYLFVFEFGLGIFGIAFSSVIGRFGGLGYAWYRANQHERRRLDSEETPDTARFESALRVILAIAVPSGLTYVLMGFEGLAINTILRGTEDAKTALAAWSVFDGLGRFFLMPPIAIGVALLPLVARWRGAGATVVALQREVRLAIVAAVVYAVVLVGPLAWLSIDLVVPHLIDEPLSERWAALGMLWLPAAVLFNGIAIAVRPLFDAYDRPKSGLGISAVRSIAVTIPLFLAGGAIAKATGHDVIVGYYAAAVLSGVVGAVITCAALARIGALAFRAPKDVGSAA</sequence>
<accession>A0A518CYY7</accession>
<comment type="subcellular location">
    <subcellularLocation>
        <location evidence="1">Cell membrane</location>
        <topology evidence="1">Multi-pass membrane protein</topology>
    </subcellularLocation>
</comment>
<feature type="transmembrane region" description="Helical" evidence="7">
    <location>
        <begin position="436"/>
        <end position="456"/>
    </location>
</feature>
<name>A0A518CYY7_9BACT</name>
<feature type="transmembrane region" description="Helical" evidence="7">
    <location>
        <begin position="199"/>
        <end position="221"/>
    </location>
</feature>
<feature type="transmembrane region" description="Helical" evidence="7">
    <location>
        <begin position="372"/>
        <end position="393"/>
    </location>
</feature>
<keyword evidence="9" id="KW-1185">Reference proteome</keyword>
<dbReference type="EMBL" id="CP036290">
    <property type="protein sequence ID" value="QDU84444.1"/>
    <property type="molecule type" value="Genomic_DNA"/>
</dbReference>
<dbReference type="OrthoDB" id="9776324at2"/>
<feature type="transmembrane region" description="Helical" evidence="7">
    <location>
        <begin position="405"/>
        <end position="424"/>
    </location>
</feature>
<dbReference type="InterPro" id="IPR002528">
    <property type="entry name" value="MATE_fam"/>
</dbReference>
<proteinExistence type="predicted"/>
<dbReference type="Proteomes" id="UP000319342">
    <property type="component" value="Chromosome"/>
</dbReference>
<protein>
    <submittedName>
        <fullName evidence="8">Multidrug efflux protein</fullName>
    </submittedName>
</protein>
<dbReference type="Pfam" id="PF01554">
    <property type="entry name" value="MatE"/>
    <property type="match status" value="1"/>
</dbReference>
<dbReference type="PANTHER" id="PTHR43549">
    <property type="entry name" value="MULTIDRUG RESISTANCE PROTEIN YPNP-RELATED"/>
    <property type="match status" value="1"/>
</dbReference>
<keyword evidence="3" id="KW-1003">Cell membrane</keyword>
<reference evidence="8 9" key="1">
    <citation type="submission" date="2019-02" db="EMBL/GenBank/DDBJ databases">
        <title>Deep-cultivation of Planctomycetes and their phenomic and genomic characterization uncovers novel biology.</title>
        <authorList>
            <person name="Wiegand S."/>
            <person name="Jogler M."/>
            <person name="Boedeker C."/>
            <person name="Pinto D."/>
            <person name="Vollmers J."/>
            <person name="Rivas-Marin E."/>
            <person name="Kohn T."/>
            <person name="Peeters S.H."/>
            <person name="Heuer A."/>
            <person name="Rast P."/>
            <person name="Oberbeckmann S."/>
            <person name="Bunk B."/>
            <person name="Jeske O."/>
            <person name="Meyerdierks A."/>
            <person name="Storesund J.E."/>
            <person name="Kallscheuer N."/>
            <person name="Luecker S."/>
            <person name="Lage O.M."/>
            <person name="Pohl T."/>
            <person name="Merkel B.J."/>
            <person name="Hornburger P."/>
            <person name="Mueller R.-W."/>
            <person name="Bruemmer F."/>
            <person name="Labrenz M."/>
            <person name="Spormann A.M."/>
            <person name="Op den Camp H."/>
            <person name="Overmann J."/>
            <person name="Amann R."/>
            <person name="Jetten M.S.M."/>
            <person name="Mascher T."/>
            <person name="Medema M.H."/>
            <person name="Devos D.P."/>
            <person name="Kaster A.-K."/>
            <person name="Ovreas L."/>
            <person name="Rohde M."/>
            <person name="Galperin M.Y."/>
            <person name="Jogler C."/>
        </authorList>
    </citation>
    <scope>NUCLEOTIDE SEQUENCE [LARGE SCALE GENOMIC DNA]</scope>
    <source>
        <strain evidence="8 9">Pla163</strain>
    </source>
</reference>
<dbReference type="PANTHER" id="PTHR43549:SF3">
    <property type="entry name" value="MULTIDRUG RESISTANCE PROTEIN YPNP-RELATED"/>
    <property type="match status" value="1"/>
</dbReference>
<feature type="transmembrane region" description="Helical" evidence="7">
    <location>
        <begin position="141"/>
        <end position="162"/>
    </location>
</feature>
<keyword evidence="6 7" id="KW-0472">Membrane</keyword>
<evidence type="ECO:0000256" key="4">
    <source>
        <dbReference type="ARBA" id="ARBA00022692"/>
    </source>
</evidence>
<evidence type="ECO:0000256" key="5">
    <source>
        <dbReference type="ARBA" id="ARBA00022989"/>
    </source>
</evidence>
<evidence type="ECO:0000313" key="9">
    <source>
        <dbReference type="Proteomes" id="UP000319342"/>
    </source>
</evidence>
<dbReference type="GO" id="GO:0005886">
    <property type="term" value="C:plasma membrane"/>
    <property type="evidence" value="ECO:0007669"/>
    <property type="project" value="UniProtKB-SubCell"/>
</dbReference>
<dbReference type="GO" id="GO:0015297">
    <property type="term" value="F:antiporter activity"/>
    <property type="evidence" value="ECO:0007669"/>
    <property type="project" value="InterPro"/>
</dbReference>
<feature type="transmembrane region" description="Helical" evidence="7">
    <location>
        <begin position="331"/>
        <end position="352"/>
    </location>
</feature>
<feature type="transmembrane region" description="Helical" evidence="7">
    <location>
        <begin position="248"/>
        <end position="273"/>
    </location>
</feature>
<evidence type="ECO:0000256" key="6">
    <source>
        <dbReference type="ARBA" id="ARBA00023136"/>
    </source>
</evidence>
<evidence type="ECO:0000256" key="1">
    <source>
        <dbReference type="ARBA" id="ARBA00004651"/>
    </source>
</evidence>